<dbReference type="Proteomes" id="UP001163835">
    <property type="component" value="Unassembled WGS sequence"/>
</dbReference>
<protein>
    <submittedName>
        <fullName evidence="1">Uncharacterized protein</fullName>
    </submittedName>
</protein>
<reference evidence="1" key="1">
    <citation type="submission" date="2022-09" db="EMBL/GenBank/DDBJ databases">
        <title>A Global Phylogenomic Analysis of the Shiitake Genus Lentinula.</title>
        <authorList>
            <consortium name="DOE Joint Genome Institute"/>
            <person name="Sierra-Patev S."/>
            <person name="Min B."/>
            <person name="Naranjo-Ortiz M."/>
            <person name="Looney B."/>
            <person name="Konkel Z."/>
            <person name="Slot J.C."/>
            <person name="Sakamoto Y."/>
            <person name="Steenwyk J.L."/>
            <person name="Rokas A."/>
            <person name="Carro J."/>
            <person name="Camarero S."/>
            <person name="Ferreira P."/>
            <person name="Molpeceres G."/>
            <person name="Ruiz-Duenas F.J."/>
            <person name="Serrano A."/>
            <person name="Henrissat B."/>
            <person name="Drula E."/>
            <person name="Hughes K.W."/>
            <person name="Mata J.L."/>
            <person name="Ishikawa N.K."/>
            <person name="Vargas-Isla R."/>
            <person name="Ushijima S."/>
            <person name="Smith C.A."/>
            <person name="Ahrendt S."/>
            <person name="Andreopoulos W."/>
            <person name="He G."/>
            <person name="Labutti K."/>
            <person name="Lipzen A."/>
            <person name="Ng V."/>
            <person name="Riley R."/>
            <person name="Sandor L."/>
            <person name="Barry K."/>
            <person name="Martinez A.T."/>
            <person name="Xiao Y."/>
            <person name="Gibbons J.G."/>
            <person name="Terashima K."/>
            <person name="Grigoriev I.V."/>
            <person name="Hibbett D.S."/>
        </authorList>
    </citation>
    <scope>NUCLEOTIDE SEQUENCE</scope>
    <source>
        <strain evidence="1">TMI1499</strain>
    </source>
</reference>
<comment type="caution">
    <text evidence="1">The sequence shown here is derived from an EMBL/GenBank/DDBJ whole genome shotgun (WGS) entry which is preliminary data.</text>
</comment>
<accession>A0ACC1TM82</accession>
<proteinExistence type="predicted"/>
<dbReference type="EMBL" id="MU795542">
    <property type="protein sequence ID" value="KAJ3805718.1"/>
    <property type="molecule type" value="Genomic_DNA"/>
</dbReference>
<gene>
    <name evidence="1" type="ORF">F5876DRAFT_81464</name>
</gene>
<name>A0ACC1TM82_9AGAR</name>
<organism evidence="1 2">
    <name type="scientific">Lentinula aff. lateritia</name>
    <dbReference type="NCBI Taxonomy" id="2804960"/>
    <lineage>
        <taxon>Eukaryota</taxon>
        <taxon>Fungi</taxon>
        <taxon>Dikarya</taxon>
        <taxon>Basidiomycota</taxon>
        <taxon>Agaricomycotina</taxon>
        <taxon>Agaricomycetes</taxon>
        <taxon>Agaricomycetidae</taxon>
        <taxon>Agaricales</taxon>
        <taxon>Marasmiineae</taxon>
        <taxon>Omphalotaceae</taxon>
        <taxon>Lentinula</taxon>
    </lineage>
</organism>
<keyword evidence="2" id="KW-1185">Reference proteome</keyword>
<evidence type="ECO:0000313" key="1">
    <source>
        <dbReference type="EMBL" id="KAJ3805718.1"/>
    </source>
</evidence>
<evidence type="ECO:0000313" key="2">
    <source>
        <dbReference type="Proteomes" id="UP001163835"/>
    </source>
</evidence>
<sequence length="322" mass="36121">MPPYCFSLQQCDNRAHSHQQSIDVPVQPELLEAAKLAIQSSVTKETILRRYNYQAHYVDCRPFRNHSLQLCGLILKEAGGTVRAKIAALKNLVTSKGHGWRGGSHLREVLSGIERAAPPSSFRPEQEPMKVDWLDLLHNKLDKSGHTALNSCIVACVDAIFYGQLRLGEVLLHTSILANYDSSKLPLVSNLTIPAKTDRSTSAKLRLPCTKTHQSRGESVVLINHNTRSNAVCAVSRHLEVNSLLQSDPLFSYRLPNNSLQVLSKKEFLKFCNRVWASASIKWIMGHSFRTGGTTHYLTKGIPPDIVKAMGRWKPDTFLKYW</sequence>